<name>A0A510HJE5_9ACTN</name>
<dbReference type="AlphaFoldDB" id="A0A510HJE5"/>
<feature type="compositionally biased region" description="Basic and acidic residues" evidence="1">
    <location>
        <begin position="29"/>
        <end position="49"/>
    </location>
</feature>
<dbReference type="Proteomes" id="UP000318065">
    <property type="component" value="Chromosome"/>
</dbReference>
<dbReference type="Pfam" id="PF06348">
    <property type="entry name" value="DUF1059"/>
    <property type="match status" value="1"/>
</dbReference>
<reference evidence="2" key="1">
    <citation type="journal article" date="2019" name="Microbiol. Resour. Announc.">
        <title>Complete Genome Sequence of Rubrobacter xylanophilus Strain AA3-22, Isolated from Arima Onsen in Japan.</title>
        <authorList>
            <person name="Tomariguchi N."/>
            <person name="Miyazaki K."/>
        </authorList>
    </citation>
    <scope>NUCLEOTIDE SEQUENCE [LARGE SCALE GENOMIC DNA]</scope>
    <source>
        <strain evidence="2">AA3-22</strain>
    </source>
</reference>
<gene>
    <name evidence="2" type="ORF">RxyAA322_19660</name>
</gene>
<dbReference type="OrthoDB" id="5244574at2"/>
<evidence type="ECO:0008006" key="4">
    <source>
        <dbReference type="Google" id="ProtNLM"/>
    </source>
</evidence>
<keyword evidence="3" id="KW-1185">Reference proteome</keyword>
<protein>
    <recommendedName>
        <fullName evidence="4">DUF1059 domain-containing protein</fullName>
    </recommendedName>
</protein>
<dbReference type="InterPro" id="IPR009409">
    <property type="entry name" value="DUF1059"/>
</dbReference>
<proteinExistence type="predicted"/>
<evidence type="ECO:0000256" key="1">
    <source>
        <dbReference type="SAM" id="MobiDB-lite"/>
    </source>
</evidence>
<accession>A0A510HJE5</accession>
<sequence length="69" mass="7664">MGMRAIDCECGRHLEAPDDEGLVRRVREHAERDHPEMGLGEEEARRMVAERGYSSTGDENVDPRAPSGA</sequence>
<feature type="region of interest" description="Disordered" evidence="1">
    <location>
        <begin position="29"/>
        <end position="69"/>
    </location>
</feature>
<evidence type="ECO:0000313" key="2">
    <source>
        <dbReference type="EMBL" id="BBL80112.1"/>
    </source>
</evidence>
<dbReference type="EMBL" id="AP019791">
    <property type="protein sequence ID" value="BBL80112.1"/>
    <property type="molecule type" value="Genomic_DNA"/>
</dbReference>
<organism evidence="2 3">
    <name type="scientific">Rubrobacter xylanophilus</name>
    <dbReference type="NCBI Taxonomy" id="49319"/>
    <lineage>
        <taxon>Bacteria</taxon>
        <taxon>Bacillati</taxon>
        <taxon>Actinomycetota</taxon>
        <taxon>Rubrobacteria</taxon>
        <taxon>Rubrobacterales</taxon>
        <taxon>Rubrobacteraceae</taxon>
        <taxon>Rubrobacter</taxon>
    </lineage>
</organism>
<evidence type="ECO:0000313" key="3">
    <source>
        <dbReference type="Proteomes" id="UP000318065"/>
    </source>
</evidence>